<reference evidence="3 4" key="1">
    <citation type="submission" date="2019-02" db="EMBL/GenBank/DDBJ databases">
        <title>Deep-cultivation of Planctomycetes and their phenomic and genomic characterization uncovers novel biology.</title>
        <authorList>
            <person name="Wiegand S."/>
            <person name="Jogler M."/>
            <person name="Boedeker C."/>
            <person name="Pinto D."/>
            <person name="Vollmers J."/>
            <person name="Rivas-Marin E."/>
            <person name="Kohn T."/>
            <person name="Peeters S.H."/>
            <person name="Heuer A."/>
            <person name="Rast P."/>
            <person name="Oberbeckmann S."/>
            <person name="Bunk B."/>
            <person name="Jeske O."/>
            <person name="Meyerdierks A."/>
            <person name="Storesund J.E."/>
            <person name="Kallscheuer N."/>
            <person name="Luecker S."/>
            <person name="Lage O.M."/>
            <person name="Pohl T."/>
            <person name="Merkel B.J."/>
            <person name="Hornburger P."/>
            <person name="Mueller R.-W."/>
            <person name="Bruemmer F."/>
            <person name="Labrenz M."/>
            <person name="Spormann A.M."/>
            <person name="Op den Camp H."/>
            <person name="Overmann J."/>
            <person name="Amann R."/>
            <person name="Jetten M.S.M."/>
            <person name="Mascher T."/>
            <person name="Medema M.H."/>
            <person name="Devos D.P."/>
            <person name="Kaster A.-K."/>
            <person name="Ovreas L."/>
            <person name="Rohde M."/>
            <person name="Galperin M.Y."/>
            <person name="Jogler C."/>
        </authorList>
    </citation>
    <scope>NUCLEOTIDE SEQUENCE [LARGE SCALE GENOMIC DNA]</scope>
    <source>
        <strain evidence="3 4">HG15A2</strain>
    </source>
</reference>
<feature type="transmembrane region" description="Helical" evidence="2">
    <location>
        <begin position="66"/>
        <end position="86"/>
    </location>
</feature>
<evidence type="ECO:0000256" key="1">
    <source>
        <dbReference type="SAM" id="MobiDB-lite"/>
    </source>
</evidence>
<evidence type="ECO:0000256" key="2">
    <source>
        <dbReference type="SAM" id="Phobius"/>
    </source>
</evidence>
<sequence length="369" mass="40122">MASSRSRGDRRRRVLNEEARSQAGVTVAASNASTENAGDTPRYGAQANIENHPQVTDFVPRQRRTVVLLSTLLLVAATATALLVHFAPQVANKLPAVSAASISTQVAAGTIAWLSAAVLLVVAVYLRMIHMLRRHRVDDDKGRYRVWWWASAAMALLSFNSIAQLHTLATQAVASATGWSVTASAAEWWIAPTAIFGLWIGVRALLEMRESKCAFTTGLAAATCYIATCVVALGWTPELATPWIAAVAAVLPLVGHVFALATMMLFARHVVLDVQGLIETVVRKPKPALKISEQTAPEEPTEEKPLPREEPKPEVASTKSKNAAKKEKPATSQWVDGSEPEDYGDEKPRKLSKAERKRLRKQNANRRAA</sequence>
<gene>
    <name evidence="3" type="ORF">HG15A2_30520</name>
</gene>
<keyword evidence="2" id="KW-0472">Membrane</keyword>
<feature type="transmembrane region" description="Helical" evidence="2">
    <location>
        <begin position="243"/>
        <end position="267"/>
    </location>
</feature>
<organism evidence="3 4">
    <name type="scientific">Adhaeretor mobilis</name>
    <dbReference type="NCBI Taxonomy" id="1930276"/>
    <lineage>
        <taxon>Bacteria</taxon>
        <taxon>Pseudomonadati</taxon>
        <taxon>Planctomycetota</taxon>
        <taxon>Planctomycetia</taxon>
        <taxon>Pirellulales</taxon>
        <taxon>Lacipirellulaceae</taxon>
        <taxon>Adhaeretor</taxon>
    </lineage>
</organism>
<evidence type="ECO:0000313" key="4">
    <source>
        <dbReference type="Proteomes" id="UP000319852"/>
    </source>
</evidence>
<feature type="region of interest" description="Disordered" evidence="1">
    <location>
        <begin position="289"/>
        <end position="369"/>
    </location>
</feature>
<feature type="transmembrane region" description="Helical" evidence="2">
    <location>
        <begin position="146"/>
        <end position="168"/>
    </location>
</feature>
<feature type="transmembrane region" description="Helical" evidence="2">
    <location>
        <begin position="106"/>
        <end position="126"/>
    </location>
</feature>
<protein>
    <submittedName>
        <fullName evidence="3">Uncharacterized protein</fullName>
    </submittedName>
</protein>
<evidence type="ECO:0000313" key="3">
    <source>
        <dbReference type="EMBL" id="QDS99723.1"/>
    </source>
</evidence>
<dbReference type="RefSeq" id="WP_145060895.1">
    <property type="nucleotide sequence ID" value="NZ_CP036263.1"/>
</dbReference>
<feature type="transmembrane region" description="Helical" evidence="2">
    <location>
        <begin position="188"/>
        <end position="206"/>
    </location>
</feature>
<feature type="compositionally biased region" description="Basic and acidic residues" evidence="1">
    <location>
        <begin position="302"/>
        <end position="313"/>
    </location>
</feature>
<keyword evidence="2" id="KW-0812">Transmembrane</keyword>
<proteinExistence type="predicted"/>
<feature type="compositionally biased region" description="Polar residues" evidence="1">
    <location>
        <begin position="28"/>
        <end position="37"/>
    </location>
</feature>
<dbReference type="AlphaFoldDB" id="A0A517MXY3"/>
<name>A0A517MXY3_9BACT</name>
<feature type="compositionally biased region" description="Basic and acidic residues" evidence="1">
    <location>
        <begin position="345"/>
        <end position="354"/>
    </location>
</feature>
<feature type="region of interest" description="Disordered" evidence="1">
    <location>
        <begin position="1"/>
        <end position="40"/>
    </location>
</feature>
<dbReference type="Proteomes" id="UP000319852">
    <property type="component" value="Chromosome"/>
</dbReference>
<dbReference type="OrthoDB" id="246483at2"/>
<dbReference type="KEGG" id="amob:HG15A2_30520"/>
<feature type="transmembrane region" description="Helical" evidence="2">
    <location>
        <begin position="213"/>
        <end position="237"/>
    </location>
</feature>
<keyword evidence="4" id="KW-1185">Reference proteome</keyword>
<keyword evidence="2" id="KW-1133">Transmembrane helix</keyword>
<feature type="compositionally biased region" description="Basic residues" evidence="1">
    <location>
        <begin position="355"/>
        <end position="369"/>
    </location>
</feature>
<dbReference type="EMBL" id="CP036263">
    <property type="protein sequence ID" value="QDS99723.1"/>
    <property type="molecule type" value="Genomic_DNA"/>
</dbReference>
<accession>A0A517MXY3</accession>